<evidence type="ECO:0000313" key="3">
    <source>
        <dbReference type="Proteomes" id="UP000518752"/>
    </source>
</evidence>
<keyword evidence="3" id="KW-1185">Reference proteome</keyword>
<accession>A0A8H5HY08</accession>
<feature type="compositionally biased region" description="Basic and acidic residues" evidence="1">
    <location>
        <begin position="260"/>
        <end position="275"/>
    </location>
</feature>
<name>A0A8H5HY08_9AGAR</name>
<feature type="region of interest" description="Disordered" evidence="1">
    <location>
        <begin position="259"/>
        <end position="294"/>
    </location>
</feature>
<evidence type="ECO:0000256" key="1">
    <source>
        <dbReference type="SAM" id="MobiDB-lite"/>
    </source>
</evidence>
<dbReference type="PANTHER" id="PTHR38887">
    <property type="entry name" value="CHROMOSOME 21, WHOLE GENOME SHOTGUN SEQUENCE"/>
    <property type="match status" value="1"/>
</dbReference>
<gene>
    <name evidence="2" type="ORF">D9757_003017</name>
</gene>
<protein>
    <submittedName>
        <fullName evidence="2">Uncharacterized protein</fullName>
    </submittedName>
</protein>
<dbReference type="AlphaFoldDB" id="A0A8H5HY08"/>
<organism evidence="2 3">
    <name type="scientific">Collybiopsis confluens</name>
    <dbReference type="NCBI Taxonomy" id="2823264"/>
    <lineage>
        <taxon>Eukaryota</taxon>
        <taxon>Fungi</taxon>
        <taxon>Dikarya</taxon>
        <taxon>Basidiomycota</taxon>
        <taxon>Agaricomycotina</taxon>
        <taxon>Agaricomycetes</taxon>
        <taxon>Agaricomycetidae</taxon>
        <taxon>Agaricales</taxon>
        <taxon>Marasmiineae</taxon>
        <taxon>Omphalotaceae</taxon>
        <taxon>Collybiopsis</taxon>
    </lineage>
</organism>
<dbReference type="InterPro" id="IPR053221">
    <property type="entry name" value="Burnettramic_acid_biosynth"/>
</dbReference>
<reference evidence="2 3" key="1">
    <citation type="journal article" date="2020" name="ISME J.">
        <title>Uncovering the hidden diversity of litter-decomposition mechanisms in mushroom-forming fungi.</title>
        <authorList>
            <person name="Floudas D."/>
            <person name="Bentzer J."/>
            <person name="Ahren D."/>
            <person name="Johansson T."/>
            <person name="Persson P."/>
            <person name="Tunlid A."/>
        </authorList>
    </citation>
    <scope>NUCLEOTIDE SEQUENCE [LARGE SCALE GENOMIC DNA]</scope>
    <source>
        <strain evidence="2 3">CBS 406.79</strain>
    </source>
</reference>
<dbReference type="OrthoDB" id="3068835at2759"/>
<dbReference type="Proteomes" id="UP000518752">
    <property type="component" value="Unassembled WGS sequence"/>
</dbReference>
<dbReference type="EMBL" id="JAACJN010000011">
    <property type="protein sequence ID" value="KAF5391245.1"/>
    <property type="molecule type" value="Genomic_DNA"/>
</dbReference>
<proteinExistence type="predicted"/>
<sequence length="388" mass="42284">MHLHSHSHGQIVHHAEVLAQAYLPSSPSPVPSLNQAILLPVPFAVPQIRFQEGDESTFARGHSPALAEVCLDQKLLLNFIDGLNLAMAVNPPLRIVGTSGPVVGYVPFNWAQLPNASVHTDSRTGSRSLSKSIADHYLRTANINLFKPRGLAVRICTTSAMLVLATPPEPDVPTIQKVGRGALTVARYLPITGLAVRGVMRAMEKSKASDDLNKPIGQRRLALMKGRTLPLSTGGSPPQVTKSVSKMLSHYKVSLDGTQTEEKDWKQERSKERFEQVGVTSNSPGGGGLDHSLSKGARAIERAERRRRQIGGLGRQVKLALPKGPEGDLLRDWATDELLWVVIISDAKDATIEDIIKAEDPANEEHVGHKVWMGEMIYESEEIADDMS</sequence>
<evidence type="ECO:0000313" key="2">
    <source>
        <dbReference type="EMBL" id="KAF5391245.1"/>
    </source>
</evidence>
<comment type="caution">
    <text evidence="2">The sequence shown here is derived from an EMBL/GenBank/DDBJ whole genome shotgun (WGS) entry which is preliminary data.</text>
</comment>
<dbReference type="PANTHER" id="PTHR38887:SF1">
    <property type="entry name" value="RAS MODIFICATION PROTEIN ERF4"/>
    <property type="match status" value="1"/>
</dbReference>